<keyword evidence="5" id="KW-1185">Reference proteome</keyword>
<evidence type="ECO:0000259" key="3">
    <source>
        <dbReference type="PROSITE" id="PS51206"/>
    </source>
</evidence>
<sequence length="764" mass="88344">MEDKEFKFTEVFKYAKKIALASKDQVMAGRPSKIPCINWDKLPSDYTGFNDENYGTAIICDYIKELNQYLVVIDLDIPKPNSEHIPLEVLEDCMKPVINQTYSVRTGSGGIHVYLLSNEKPRAKQPRVNIDYQTNTGNMKGKYVVSDFIYDKYGNKIHYTKLEESPDIIFSVKNTDEVLNELLKILEEKGYKISPLTGYTSQIADIISRNLREGHRNDLALAISGYLRKQKFKYETTVQIIRTAFKNDEELNERLKVVNRAYKMNINDLRGWNALKDHLNGSDLRELESLVVGDELDLKSVIMRKLAKQQEPSNKELSDFLNHELTLYKDPKVMKYYERLEDGTINEIDNIRIEAFMNNEFGSNQISSAKCKNVLKYITNHIKRNYNIIIFNNGYLNTLTREFNPNKEELEEIPKLTLPFDWNPNARSGRIGELIDEILYDPKYPNNKELWLRAVGHAFMGSNRIGKMVMVQGESGTGKSTLTTILKRMFTGNFSEIKTQTIVKNERFTLHPLIGKAINIDDDISNGMLKGIGNLNSIITGNGLQVEIKGENNSIQAEAEQIPKLFANGNTLPPMIGTGIERRLLLIHADNEISYEDKDEYLQSDILSGKYDKDGIEWLIYNSINLYLDKLDEPLTTKEDEQRMKREYDFKAYPLKCGIEEIFEESYEETDYLEKKEVHRYIKQWCKEAYKNGLISSEHRNPSIKAINKAMDKAGFYDRRKTVNGDKISIYECIRLKDHWKYVFNPEINQQSQTIFTESTSSLY</sequence>
<dbReference type="SUPFAM" id="SSF56747">
    <property type="entry name" value="Prim-pol domain"/>
    <property type="match status" value="1"/>
</dbReference>
<dbReference type="Proteomes" id="UP000217784">
    <property type="component" value="Unassembled WGS sequence"/>
</dbReference>
<protein>
    <recommendedName>
        <fullName evidence="3">SF3 helicase domain-containing protein</fullName>
    </recommendedName>
</protein>
<dbReference type="SUPFAM" id="SSF52540">
    <property type="entry name" value="P-loop containing nucleoside triphosphate hydrolases"/>
    <property type="match status" value="1"/>
</dbReference>
<dbReference type="AlphaFoldDB" id="A0A2A2H9D6"/>
<gene>
    <name evidence="4" type="ORF">ASJ80_13535</name>
</gene>
<reference evidence="4 5" key="1">
    <citation type="journal article" date="2017" name="BMC Genomics">
        <title>Genomic analysis of methanogenic archaea reveals a shift towards energy conservation.</title>
        <authorList>
            <person name="Gilmore S.P."/>
            <person name="Henske J.K."/>
            <person name="Sexton J.A."/>
            <person name="Solomon K.V."/>
            <person name="Seppala S."/>
            <person name="Yoo J.I."/>
            <person name="Huyett L.M."/>
            <person name="Pressman A."/>
            <person name="Cogan J.Z."/>
            <person name="Kivenson V."/>
            <person name="Peng X."/>
            <person name="Tan Y."/>
            <person name="Valentine D.L."/>
            <person name="O'Malley M.A."/>
        </authorList>
    </citation>
    <scope>NUCLEOTIDE SEQUENCE [LARGE SCALE GENOMIC DNA]</scope>
    <source>
        <strain evidence="4 5">M.o.H.</strain>
    </source>
</reference>
<dbReference type="InterPro" id="IPR025662">
    <property type="entry name" value="Sigma_54_int_dom_ATP-bd_1"/>
</dbReference>
<dbReference type="InterPro" id="IPR045455">
    <property type="entry name" value="NrS-1_pol-like_helicase"/>
</dbReference>
<evidence type="ECO:0000256" key="1">
    <source>
        <dbReference type="ARBA" id="ARBA00022741"/>
    </source>
</evidence>
<dbReference type="Gene3D" id="3.40.50.300">
    <property type="entry name" value="P-loop containing nucleotide triphosphate hydrolases"/>
    <property type="match status" value="1"/>
</dbReference>
<accession>A0A2A2H9D6</accession>
<dbReference type="PROSITE" id="PS00675">
    <property type="entry name" value="SIGMA54_INTERACT_1"/>
    <property type="match status" value="1"/>
</dbReference>
<evidence type="ECO:0000313" key="5">
    <source>
        <dbReference type="Proteomes" id="UP000217784"/>
    </source>
</evidence>
<dbReference type="EMBL" id="LMVM01000001">
    <property type="protein sequence ID" value="PAV05880.1"/>
    <property type="molecule type" value="Genomic_DNA"/>
</dbReference>
<organism evidence="4 5">
    <name type="scientific">Methanobacterium bryantii</name>
    <dbReference type="NCBI Taxonomy" id="2161"/>
    <lineage>
        <taxon>Archaea</taxon>
        <taxon>Methanobacteriati</taxon>
        <taxon>Methanobacteriota</taxon>
        <taxon>Methanomada group</taxon>
        <taxon>Methanobacteria</taxon>
        <taxon>Methanobacteriales</taxon>
        <taxon>Methanobacteriaceae</taxon>
        <taxon>Methanobacterium</taxon>
    </lineage>
</organism>
<dbReference type="InterPro" id="IPR027417">
    <property type="entry name" value="P-loop_NTPase"/>
</dbReference>
<keyword evidence="1" id="KW-0547">Nucleotide-binding</keyword>
<dbReference type="InterPro" id="IPR014015">
    <property type="entry name" value="Helicase_SF3_DNA-vir"/>
</dbReference>
<comment type="caution">
    <text evidence="4">The sequence shown here is derived from an EMBL/GenBank/DDBJ whole genome shotgun (WGS) entry which is preliminary data.</text>
</comment>
<evidence type="ECO:0000313" key="4">
    <source>
        <dbReference type="EMBL" id="PAV05880.1"/>
    </source>
</evidence>
<feature type="domain" description="SF3 helicase" evidence="3">
    <location>
        <begin position="446"/>
        <end position="602"/>
    </location>
</feature>
<name>A0A2A2H9D6_METBR</name>
<dbReference type="PROSITE" id="PS51206">
    <property type="entry name" value="SF3_HELICASE_1"/>
    <property type="match status" value="1"/>
</dbReference>
<evidence type="ECO:0000256" key="2">
    <source>
        <dbReference type="ARBA" id="ARBA00022840"/>
    </source>
</evidence>
<dbReference type="OrthoDB" id="83122at2157"/>
<proteinExistence type="predicted"/>
<dbReference type="RefSeq" id="WP_069584390.1">
    <property type="nucleotide sequence ID" value="NZ_LMVM01000001.1"/>
</dbReference>
<keyword evidence="2" id="KW-0067">ATP-binding</keyword>
<dbReference type="GO" id="GO:0005524">
    <property type="term" value="F:ATP binding"/>
    <property type="evidence" value="ECO:0007669"/>
    <property type="project" value="UniProtKB-KW"/>
</dbReference>
<dbReference type="Pfam" id="PF19263">
    <property type="entry name" value="DUF5906"/>
    <property type="match status" value="1"/>
</dbReference>